<dbReference type="AlphaFoldDB" id="A0A8J4D8S3"/>
<dbReference type="GO" id="GO:0004784">
    <property type="term" value="F:superoxide dismutase activity"/>
    <property type="evidence" value="ECO:0007669"/>
    <property type="project" value="UniProtKB-EC"/>
</dbReference>
<evidence type="ECO:0000313" key="9">
    <source>
        <dbReference type="EMBL" id="GIL81469.1"/>
    </source>
</evidence>
<feature type="binding site" evidence="5">
    <location>
        <position position="220"/>
    </location>
    <ligand>
        <name>Mn(2+)</name>
        <dbReference type="ChEBI" id="CHEBI:29035"/>
    </ligand>
</feature>
<dbReference type="InterPro" id="IPR036324">
    <property type="entry name" value="Mn/Fe_SOD_N_sf"/>
</dbReference>
<dbReference type="PANTHER" id="PTHR43595">
    <property type="entry name" value="37S RIBOSOMAL PROTEIN S26, MITOCHONDRIAL"/>
    <property type="match status" value="1"/>
</dbReference>
<dbReference type="InterPro" id="IPR019832">
    <property type="entry name" value="Mn/Fe_SOD_C"/>
</dbReference>
<evidence type="ECO:0000256" key="4">
    <source>
        <dbReference type="ARBA" id="ARBA00023002"/>
    </source>
</evidence>
<dbReference type="Proteomes" id="UP000747110">
    <property type="component" value="Unassembled WGS sequence"/>
</dbReference>
<evidence type="ECO:0000259" key="7">
    <source>
        <dbReference type="Pfam" id="PF00081"/>
    </source>
</evidence>
<dbReference type="SUPFAM" id="SSF54719">
    <property type="entry name" value="Fe,Mn superoxide dismutase (SOD), C-terminal domain"/>
    <property type="match status" value="1"/>
</dbReference>
<dbReference type="InterPro" id="IPR019831">
    <property type="entry name" value="Mn/Fe_SOD_N"/>
</dbReference>
<feature type="binding site" evidence="5">
    <location>
        <position position="127"/>
    </location>
    <ligand>
        <name>Mn(2+)</name>
        <dbReference type="ChEBI" id="CHEBI:29035"/>
    </ligand>
</feature>
<sequence>MARPASVVLTVALILMAQRVCSATRLPSRGCPTFTGTNTYASPPLPLPYDGYMPAIDNETMWLHYNRHAGGAITVVNTVLARYPALQPLPLAYLVQQLGSPTFVKKYNISAVDVTLLRNNGGSMINHALFWRIMTTYNTSTPTNLTAELAQKISATWGSPAVMLDALRSAAGTVFGSGWAWVVYRPDGSLKIVTTPNQDNPLMRKIVPADVEGVPLVGVDVWEHAYYLKYRNVRLQYLAQWGYLVDWKYVQRNYDLAKSGMIDSIYC</sequence>
<reference evidence="10" key="1">
    <citation type="journal article" date="2021" name="Proc. Natl. Acad. Sci. U.S.A.">
        <title>Three genomes in the algal genus Volvox reveal the fate of a haploid sex-determining region after a transition to homothallism.</title>
        <authorList>
            <person name="Yamamoto K."/>
            <person name="Hamaji T."/>
            <person name="Kawai-Toyooka H."/>
            <person name="Matsuzaki R."/>
            <person name="Takahashi F."/>
            <person name="Nishimura Y."/>
            <person name="Kawachi M."/>
            <person name="Noguchi H."/>
            <person name="Minakuchi Y."/>
            <person name="Umen J.G."/>
            <person name="Toyoda A."/>
            <person name="Nozaki H."/>
        </authorList>
    </citation>
    <scope>NUCLEOTIDE SEQUENCE</scope>
    <source>
        <strain evidence="10">NIES-3785</strain>
        <strain evidence="9">NIES-3786</strain>
    </source>
</reference>
<feature type="binding site" evidence="5">
    <location>
        <position position="224"/>
    </location>
    <ligand>
        <name>Mn(2+)</name>
        <dbReference type="ChEBI" id="CHEBI:29035"/>
    </ligand>
</feature>
<feature type="binding site" evidence="5">
    <location>
        <position position="64"/>
    </location>
    <ligand>
        <name>Mn(2+)</name>
        <dbReference type="ChEBI" id="CHEBI:29035"/>
    </ligand>
</feature>
<evidence type="ECO:0000256" key="6">
    <source>
        <dbReference type="SAM" id="SignalP"/>
    </source>
</evidence>
<feature type="signal peptide" evidence="6">
    <location>
        <begin position="1"/>
        <end position="23"/>
    </location>
</feature>
<keyword evidence="6" id="KW-0732">Signal</keyword>
<comment type="similarity">
    <text evidence="1">Belongs to the iron/manganese superoxide dismutase family.</text>
</comment>
<evidence type="ECO:0000259" key="8">
    <source>
        <dbReference type="Pfam" id="PF02777"/>
    </source>
</evidence>
<evidence type="ECO:0000313" key="10">
    <source>
        <dbReference type="EMBL" id="GIL94874.1"/>
    </source>
</evidence>
<dbReference type="InterPro" id="IPR036314">
    <property type="entry name" value="SOD_C_sf"/>
</dbReference>
<protein>
    <recommendedName>
        <fullName evidence="2">superoxide dismutase</fullName>
        <ecNumber evidence="2">1.15.1.1</ecNumber>
    </recommendedName>
</protein>
<dbReference type="PROSITE" id="PS00088">
    <property type="entry name" value="SOD_MN"/>
    <property type="match status" value="1"/>
</dbReference>
<dbReference type="InterPro" id="IPR019833">
    <property type="entry name" value="Mn/Fe_SOD_BS"/>
</dbReference>
<evidence type="ECO:0000256" key="3">
    <source>
        <dbReference type="ARBA" id="ARBA00022723"/>
    </source>
</evidence>
<feature type="chain" id="PRO_5035391244" description="superoxide dismutase" evidence="6">
    <location>
        <begin position="24"/>
        <end position="267"/>
    </location>
</feature>
<dbReference type="Pfam" id="PF02777">
    <property type="entry name" value="Sod_Fe_C"/>
    <property type="match status" value="1"/>
</dbReference>
<dbReference type="PIRSF" id="PIRSF000349">
    <property type="entry name" value="SODismutase"/>
    <property type="match status" value="1"/>
</dbReference>
<dbReference type="InterPro" id="IPR001189">
    <property type="entry name" value="Mn/Fe_SOD"/>
</dbReference>
<dbReference type="GO" id="GO:0005737">
    <property type="term" value="C:cytoplasm"/>
    <property type="evidence" value="ECO:0007669"/>
    <property type="project" value="TreeGrafter"/>
</dbReference>
<dbReference type="OrthoDB" id="239262at2759"/>
<organism evidence="10 11">
    <name type="scientific">Volvox reticuliferus</name>
    <dbReference type="NCBI Taxonomy" id="1737510"/>
    <lineage>
        <taxon>Eukaryota</taxon>
        <taxon>Viridiplantae</taxon>
        <taxon>Chlorophyta</taxon>
        <taxon>core chlorophytes</taxon>
        <taxon>Chlorophyceae</taxon>
        <taxon>CS clade</taxon>
        <taxon>Chlamydomonadales</taxon>
        <taxon>Volvocaceae</taxon>
        <taxon>Volvox</taxon>
    </lineage>
</organism>
<evidence type="ECO:0000256" key="1">
    <source>
        <dbReference type="ARBA" id="ARBA00008714"/>
    </source>
</evidence>
<feature type="domain" description="Manganese/iron superoxide dismutase C-terminal" evidence="8">
    <location>
        <begin position="147"/>
        <end position="252"/>
    </location>
</feature>
<dbReference type="EC" id="1.15.1.1" evidence="2"/>
<keyword evidence="12" id="KW-1185">Reference proteome</keyword>
<comment type="caution">
    <text evidence="10">The sequence shown here is derived from an EMBL/GenBank/DDBJ whole genome shotgun (WGS) entry which is preliminary data.</text>
</comment>
<dbReference type="Pfam" id="PF00081">
    <property type="entry name" value="Sod_Fe_N"/>
    <property type="match status" value="1"/>
</dbReference>
<evidence type="ECO:0000256" key="2">
    <source>
        <dbReference type="ARBA" id="ARBA00012682"/>
    </source>
</evidence>
<evidence type="ECO:0000256" key="5">
    <source>
        <dbReference type="PIRSR" id="PIRSR000349-1"/>
    </source>
</evidence>
<gene>
    <name evidence="9" type="ORF">Vretifemale_10531</name>
    <name evidence="10" type="ORF">Vretimale_1023</name>
</gene>
<keyword evidence="3 5" id="KW-0479">Metal-binding</keyword>
<dbReference type="Gene3D" id="1.10.287.990">
    <property type="entry name" value="Fe,Mn superoxide dismutase (SOD) domain"/>
    <property type="match status" value="1"/>
</dbReference>
<dbReference type="PRINTS" id="PR01703">
    <property type="entry name" value="MNSODISMTASE"/>
</dbReference>
<accession>A0A8J4D8S3</accession>
<dbReference type="GO" id="GO:0046872">
    <property type="term" value="F:metal ion binding"/>
    <property type="evidence" value="ECO:0007669"/>
    <property type="project" value="UniProtKB-KW"/>
</dbReference>
<dbReference type="EMBL" id="BNCP01000021">
    <property type="protein sequence ID" value="GIL81469.1"/>
    <property type="molecule type" value="Genomic_DNA"/>
</dbReference>
<evidence type="ECO:0000313" key="11">
    <source>
        <dbReference type="Proteomes" id="UP000722791"/>
    </source>
</evidence>
<dbReference type="EMBL" id="BNCQ01000002">
    <property type="protein sequence ID" value="GIL94874.1"/>
    <property type="molecule type" value="Genomic_DNA"/>
</dbReference>
<dbReference type="Gene3D" id="3.55.40.20">
    <property type="entry name" value="Iron/manganese superoxide dismutase, C-terminal domain"/>
    <property type="match status" value="1"/>
</dbReference>
<name>A0A8J4D8S3_9CHLO</name>
<dbReference type="PANTHER" id="PTHR43595:SF2">
    <property type="entry name" value="SMALL RIBOSOMAL SUBUNIT PROTEIN MS42"/>
    <property type="match status" value="1"/>
</dbReference>
<feature type="domain" description="Manganese/iron superoxide dismutase N-terminal" evidence="7">
    <location>
        <begin position="40"/>
        <end position="134"/>
    </location>
</feature>
<dbReference type="SUPFAM" id="SSF46609">
    <property type="entry name" value="Fe,Mn superoxide dismutase (SOD), N-terminal domain"/>
    <property type="match status" value="1"/>
</dbReference>
<dbReference type="Proteomes" id="UP000722791">
    <property type="component" value="Unassembled WGS sequence"/>
</dbReference>
<evidence type="ECO:0000313" key="12">
    <source>
        <dbReference type="Proteomes" id="UP000747110"/>
    </source>
</evidence>
<proteinExistence type="inferred from homology"/>
<keyword evidence="4" id="KW-0560">Oxidoreductase</keyword>